<evidence type="ECO:0000256" key="12">
    <source>
        <dbReference type="ARBA" id="ARBA00048697"/>
    </source>
</evidence>
<dbReference type="SMART" id="SM00729">
    <property type="entry name" value="Elp3"/>
    <property type="match status" value="1"/>
</dbReference>
<dbReference type="EC" id="4.1.99.22" evidence="2"/>
<keyword evidence="11" id="KW-0456">Lyase</keyword>
<evidence type="ECO:0000256" key="1">
    <source>
        <dbReference type="ARBA" id="ARBA00001966"/>
    </source>
</evidence>
<evidence type="ECO:0000256" key="9">
    <source>
        <dbReference type="ARBA" id="ARBA00023134"/>
    </source>
</evidence>
<evidence type="ECO:0000313" key="15">
    <source>
        <dbReference type="Proteomes" id="UP000032900"/>
    </source>
</evidence>
<keyword evidence="4" id="KW-0949">S-adenosyl-L-methionine</keyword>
<protein>
    <recommendedName>
        <fullName evidence="2">GTP 3',8-cyclase</fullName>
        <ecNumber evidence="2">4.1.99.22</ecNumber>
    </recommendedName>
</protein>
<name>A0A0E9M0N6_9BACT</name>
<evidence type="ECO:0000256" key="7">
    <source>
        <dbReference type="ARBA" id="ARBA00023004"/>
    </source>
</evidence>
<evidence type="ECO:0000259" key="13">
    <source>
        <dbReference type="PROSITE" id="PS51918"/>
    </source>
</evidence>
<dbReference type="InterPro" id="IPR050105">
    <property type="entry name" value="MoCo_biosynth_MoaA/MoaC"/>
</dbReference>
<dbReference type="InterPro" id="IPR013483">
    <property type="entry name" value="MoaA"/>
</dbReference>
<dbReference type="PROSITE" id="PS51918">
    <property type="entry name" value="RADICAL_SAM"/>
    <property type="match status" value="1"/>
</dbReference>
<dbReference type="OrthoDB" id="9763993at2"/>
<evidence type="ECO:0000256" key="3">
    <source>
        <dbReference type="ARBA" id="ARBA00022485"/>
    </source>
</evidence>
<dbReference type="PROSITE" id="PS01305">
    <property type="entry name" value="MOAA_NIFB_PQQE"/>
    <property type="match status" value="1"/>
</dbReference>
<organism evidence="14 15">
    <name type="scientific">Geofilum rubicundum JCM 15548</name>
    <dbReference type="NCBI Taxonomy" id="1236989"/>
    <lineage>
        <taxon>Bacteria</taxon>
        <taxon>Pseudomonadati</taxon>
        <taxon>Bacteroidota</taxon>
        <taxon>Bacteroidia</taxon>
        <taxon>Marinilabiliales</taxon>
        <taxon>Marinilabiliaceae</taxon>
        <taxon>Geofilum</taxon>
    </lineage>
</organism>
<dbReference type="PANTHER" id="PTHR22960">
    <property type="entry name" value="MOLYBDOPTERIN COFACTOR SYNTHESIS PROTEIN A"/>
    <property type="match status" value="1"/>
</dbReference>
<evidence type="ECO:0000256" key="2">
    <source>
        <dbReference type="ARBA" id="ARBA00012167"/>
    </source>
</evidence>
<sequence length="326" mass="37233">MLKDQFGRIHNYLRISLTDDCNFRCLYCMPNEKISCLPGSQIMQPHEILKLAETFVNLGVNKIRLTGGEPLVRNGFGQILDELAQLPVELTITTNGFLLKRYLPNLLDAGVKSINVSLDALDPKRFAAVTQRNHFQMVWDNIMLLLQNNIRVKINTVAMAGLIEHELFDFIELTRDLPLHVRFIEFMPFNLNDWKSSKVITADHLLQQTQSRYKIVKLKDEPHATAKKYKIPDHKGTIAFITTMSDHFCEECNRIRLTADGKLKNCIFSSEETDLLTALRKGQAIEPLIHKGLYSKHRALGGQFDQNYKLLNPEALKNRSMISIGG</sequence>
<accession>A0A0E9M0N6</accession>
<keyword evidence="3" id="KW-0004">4Fe-4S</keyword>
<keyword evidence="5" id="KW-0479">Metal-binding</keyword>
<dbReference type="EMBL" id="BAZW01000028">
    <property type="protein sequence ID" value="GAO30705.1"/>
    <property type="molecule type" value="Genomic_DNA"/>
</dbReference>
<evidence type="ECO:0000313" key="14">
    <source>
        <dbReference type="EMBL" id="GAO30705.1"/>
    </source>
</evidence>
<dbReference type="InterPro" id="IPR007197">
    <property type="entry name" value="rSAM"/>
</dbReference>
<dbReference type="UniPathway" id="UPA00344"/>
<dbReference type="PANTHER" id="PTHR22960:SF0">
    <property type="entry name" value="MOLYBDENUM COFACTOR BIOSYNTHESIS PROTEIN 1"/>
    <property type="match status" value="1"/>
</dbReference>
<reference evidence="14 15" key="1">
    <citation type="journal article" date="2015" name="Microbes Environ.">
        <title>Distribution and evolution of nitrogen fixation genes in the phylum bacteroidetes.</title>
        <authorList>
            <person name="Inoue J."/>
            <person name="Oshima K."/>
            <person name="Suda W."/>
            <person name="Sakamoto M."/>
            <person name="Iino T."/>
            <person name="Noda S."/>
            <person name="Hongoh Y."/>
            <person name="Hattori M."/>
            <person name="Ohkuma M."/>
        </authorList>
    </citation>
    <scope>NUCLEOTIDE SEQUENCE [LARGE SCALE GENOMIC DNA]</scope>
    <source>
        <strain evidence="14">JCM 15548</strain>
    </source>
</reference>
<dbReference type="RefSeq" id="WP_062125944.1">
    <property type="nucleotide sequence ID" value="NZ_BAZW01000028.1"/>
</dbReference>
<keyword evidence="10" id="KW-0501">Molybdenum cofactor biosynthesis</keyword>
<dbReference type="NCBIfam" id="TIGR02666">
    <property type="entry name" value="moaA"/>
    <property type="match status" value="1"/>
</dbReference>
<dbReference type="InterPro" id="IPR058240">
    <property type="entry name" value="rSAM_sf"/>
</dbReference>
<dbReference type="GO" id="GO:0006777">
    <property type="term" value="P:Mo-molybdopterin cofactor biosynthetic process"/>
    <property type="evidence" value="ECO:0007669"/>
    <property type="project" value="UniProtKB-KW"/>
</dbReference>
<dbReference type="SFLD" id="SFLDG01386">
    <property type="entry name" value="main_SPASM_domain-containing"/>
    <property type="match status" value="1"/>
</dbReference>
<proteinExistence type="predicted"/>
<evidence type="ECO:0000256" key="11">
    <source>
        <dbReference type="ARBA" id="ARBA00023239"/>
    </source>
</evidence>
<dbReference type="GO" id="GO:0061798">
    <property type="term" value="F:GTP 3',8'-cyclase activity"/>
    <property type="evidence" value="ECO:0007669"/>
    <property type="project" value="UniProtKB-EC"/>
</dbReference>
<dbReference type="SFLD" id="SFLDG01383">
    <property type="entry name" value="cyclic_pyranopterin_phosphate"/>
    <property type="match status" value="1"/>
</dbReference>
<evidence type="ECO:0000256" key="8">
    <source>
        <dbReference type="ARBA" id="ARBA00023014"/>
    </source>
</evidence>
<dbReference type="InterPro" id="IPR040064">
    <property type="entry name" value="MoaA-like"/>
</dbReference>
<evidence type="ECO:0000256" key="10">
    <source>
        <dbReference type="ARBA" id="ARBA00023150"/>
    </source>
</evidence>
<dbReference type="GO" id="GO:0005525">
    <property type="term" value="F:GTP binding"/>
    <property type="evidence" value="ECO:0007669"/>
    <property type="project" value="UniProtKB-KW"/>
</dbReference>
<dbReference type="CDD" id="cd21117">
    <property type="entry name" value="Twitch_MoaA"/>
    <property type="match status" value="1"/>
</dbReference>
<dbReference type="CDD" id="cd01335">
    <property type="entry name" value="Radical_SAM"/>
    <property type="match status" value="1"/>
</dbReference>
<dbReference type="Pfam" id="PF06463">
    <property type="entry name" value="Mob_synth_C"/>
    <property type="match status" value="1"/>
</dbReference>
<dbReference type="GO" id="GO:0061799">
    <property type="term" value="F:cyclic pyranopterin monophosphate synthase activity"/>
    <property type="evidence" value="ECO:0007669"/>
    <property type="project" value="TreeGrafter"/>
</dbReference>
<comment type="catalytic activity">
    <reaction evidence="12">
        <text>GTP + AH2 + S-adenosyl-L-methionine = (8S)-3',8-cyclo-7,8-dihydroguanosine 5'-triphosphate + 5'-deoxyadenosine + L-methionine + A + H(+)</text>
        <dbReference type="Rhea" id="RHEA:49576"/>
        <dbReference type="ChEBI" id="CHEBI:13193"/>
        <dbReference type="ChEBI" id="CHEBI:15378"/>
        <dbReference type="ChEBI" id="CHEBI:17319"/>
        <dbReference type="ChEBI" id="CHEBI:17499"/>
        <dbReference type="ChEBI" id="CHEBI:37565"/>
        <dbReference type="ChEBI" id="CHEBI:57844"/>
        <dbReference type="ChEBI" id="CHEBI:59789"/>
        <dbReference type="ChEBI" id="CHEBI:131766"/>
        <dbReference type="EC" id="4.1.99.22"/>
    </reaction>
</comment>
<dbReference type="GO" id="GO:0046872">
    <property type="term" value="F:metal ion binding"/>
    <property type="evidence" value="ECO:0007669"/>
    <property type="project" value="UniProtKB-KW"/>
</dbReference>
<evidence type="ECO:0000256" key="5">
    <source>
        <dbReference type="ARBA" id="ARBA00022723"/>
    </source>
</evidence>
<dbReference type="Gene3D" id="3.20.20.70">
    <property type="entry name" value="Aldolase class I"/>
    <property type="match status" value="1"/>
</dbReference>
<gene>
    <name evidence="14" type="ORF">JCM15548_13010</name>
</gene>
<keyword evidence="15" id="KW-1185">Reference proteome</keyword>
<dbReference type="SFLD" id="SFLDS00029">
    <property type="entry name" value="Radical_SAM"/>
    <property type="match status" value="1"/>
</dbReference>
<dbReference type="AlphaFoldDB" id="A0A0E9M0N6"/>
<dbReference type="GO" id="GO:0051539">
    <property type="term" value="F:4 iron, 4 sulfur cluster binding"/>
    <property type="evidence" value="ECO:0007669"/>
    <property type="project" value="UniProtKB-KW"/>
</dbReference>
<keyword evidence="9" id="KW-0342">GTP-binding</keyword>
<comment type="cofactor">
    <cofactor evidence="1">
        <name>[4Fe-4S] cluster</name>
        <dbReference type="ChEBI" id="CHEBI:49883"/>
    </cofactor>
</comment>
<dbReference type="STRING" id="1236989.JCM15548_13010"/>
<keyword evidence="7" id="KW-0408">Iron</keyword>
<evidence type="ECO:0000256" key="4">
    <source>
        <dbReference type="ARBA" id="ARBA00022691"/>
    </source>
</evidence>
<dbReference type="InterPro" id="IPR000385">
    <property type="entry name" value="MoaA_NifB_PqqE_Fe-S-bd_CS"/>
</dbReference>
<feature type="domain" description="Radical SAM core" evidence="13">
    <location>
        <begin position="5"/>
        <end position="232"/>
    </location>
</feature>
<dbReference type="Proteomes" id="UP000032900">
    <property type="component" value="Unassembled WGS sequence"/>
</dbReference>
<keyword evidence="6" id="KW-0547">Nucleotide-binding</keyword>
<dbReference type="SUPFAM" id="SSF102114">
    <property type="entry name" value="Radical SAM enzymes"/>
    <property type="match status" value="1"/>
</dbReference>
<dbReference type="InterPro" id="IPR006638">
    <property type="entry name" value="Elp3/MiaA/NifB-like_rSAM"/>
</dbReference>
<dbReference type="Pfam" id="PF04055">
    <property type="entry name" value="Radical_SAM"/>
    <property type="match status" value="1"/>
</dbReference>
<dbReference type="InterPro" id="IPR013785">
    <property type="entry name" value="Aldolase_TIM"/>
</dbReference>
<evidence type="ECO:0000256" key="6">
    <source>
        <dbReference type="ARBA" id="ARBA00022741"/>
    </source>
</evidence>
<keyword evidence="8" id="KW-0411">Iron-sulfur</keyword>
<dbReference type="SFLD" id="SFLDG01067">
    <property type="entry name" value="SPASM/twitch_domain_containing"/>
    <property type="match status" value="1"/>
</dbReference>
<dbReference type="InterPro" id="IPR010505">
    <property type="entry name" value="MoaA_twitch"/>
</dbReference>
<comment type="caution">
    <text evidence="14">The sequence shown here is derived from an EMBL/GenBank/DDBJ whole genome shotgun (WGS) entry which is preliminary data.</text>
</comment>